<dbReference type="OrthoDB" id="7869508at2"/>
<feature type="transmembrane region" description="Helical" evidence="1">
    <location>
        <begin position="65"/>
        <end position="86"/>
    </location>
</feature>
<organism evidence="2 3">
    <name type="scientific">Profundibacter amoris</name>
    <dbReference type="NCBI Taxonomy" id="2171755"/>
    <lineage>
        <taxon>Bacteria</taxon>
        <taxon>Pseudomonadati</taxon>
        <taxon>Pseudomonadota</taxon>
        <taxon>Alphaproteobacteria</taxon>
        <taxon>Rhodobacterales</taxon>
        <taxon>Paracoccaceae</taxon>
        <taxon>Profundibacter</taxon>
    </lineage>
</organism>
<dbReference type="KEGG" id="pamo:BAR1_06865"/>
<evidence type="ECO:0000256" key="1">
    <source>
        <dbReference type="SAM" id="Phobius"/>
    </source>
</evidence>
<reference evidence="2" key="1">
    <citation type="submission" date="2018-09" db="EMBL/GenBank/DDBJ databases">
        <title>Profundibacter amoris BAR1 gen. nov., sp. nov., a new member of the Roseobacter clade isolated at Lokis Castle Vent Field on the Arctic Mid-Oceanic Ridge.</title>
        <authorList>
            <person name="Le Moine Bauer S."/>
            <person name="Sjoeberg A.G."/>
            <person name="L'Haridon S."/>
            <person name="Stokke R."/>
            <person name="Roalkvam I."/>
            <person name="Steen I.H."/>
            <person name="Dahle H."/>
        </authorList>
    </citation>
    <scope>NUCLEOTIDE SEQUENCE [LARGE SCALE GENOMIC DNA]</scope>
    <source>
        <strain evidence="2">BAR1</strain>
    </source>
</reference>
<dbReference type="EMBL" id="CP032125">
    <property type="protein sequence ID" value="AXX97676.1"/>
    <property type="molecule type" value="Genomic_DNA"/>
</dbReference>
<name>A0A347UFP8_9RHOB</name>
<feature type="transmembrane region" description="Helical" evidence="1">
    <location>
        <begin position="7"/>
        <end position="28"/>
    </location>
</feature>
<evidence type="ECO:0000313" key="2">
    <source>
        <dbReference type="EMBL" id="AXX97676.1"/>
    </source>
</evidence>
<evidence type="ECO:0000313" key="3">
    <source>
        <dbReference type="Proteomes" id="UP000261704"/>
    </source>
</evidence>
<feature type="transmembrane region" description="Helical" evidence="1">
    <location>
        <begin position="118"/>
        <end position="142"/>
    </location>
</feature>
<dbReference type="NCBIfam" id="NF033773">
    <property type="entry name" value="tellur_TrgA"/>
    <property type="match status" value="1"/>
</dbReference>
<sequence length="146" mass="15694">MPSAIRLAGFVVFAAMGWVVSEMIIPLMPEGKNPGWFSIYNAILGAILGWTMMKPAVARSPSGPMGAGITTAVAIVVWGLFFYALAEMIKQSMRMRYDGPVEAVVNIFQIMMEYGVMIAAPAVIIAIFIFGAIGGLFCGAVAKRWP</sequence>
<keyword evidence="1" id="KW-0472">Membrane</keyword>
<keyword evidence="1" id="KW-1133">Transmembrane helix</keyword>
<dbReference type="RefSeq" id="WP_118942333.1">
    <property type="nucleotide sequence ID" value="NZ_CP032125.1"/>
</dbReference>
<protein>
    <submittedName>
        <fullName evidence="2">Tellurium resistance protein</fullName>
    </submittedName>
</protein>
<dbReference type="Proteomes" id="UP000261704">
    <property type="component" value="Chromosome"/>
</dbReference>
<gene>
    <name evidence="2" type="ORF">BAR1_06865</name>
</gene>
<dbReference type="AlphaFoldDB" id="A0A347UFP8"/>
<keyword evidence="3" id="KW-1185">Reference proteome</keyword>
<proteinExistence type="predicted"/>
<dbReference type="InterPro" id="IPR047784">
    <property type="entry name" value="TrgA"/>
</dbReference>
<keyword evidence="1" id="KW-0812">Transmembrane</keyword>
<feature type="transmembrane region" description="Helical" evidence="1">
    <location>
        <begin position="34"/>
        <end position="53"/>
    </location>
</feature>
<accession>A0A347UFP8</accession>